<name>A0A0B5EIF8_STRA4</name>
<accession>A0A0B5EIF8</accession>
<dbReference type="Proteomes" id="UP000031523">
    <property type="component" value="Chromosome"/>
</dbReference>
<dbReference type="AlphaFoldDB" id="A0A0B5EIF8"/>
<dbReference type="EMBL" id="CP010519">
    <property type="protein sequence ID" value="AJE81234.1"/>
    <property type="molecule type" value="Genomic_DNA"/>
</dbReference>
<evidence type="ECO:0000313" key="2">
    <source>
        <dbReference type="Proteomes" id="UP000031523"/>
    </source>
</evidence>
<protein>
    <submittedName>
        <fullName evidence="1">Uncharacterized protein</fullName>
    </submittedName>
</protein>
<organism evidence="1 2">
    <name type="scientific">Streptomyces albus (strain ATCC 21838 / DSM 41398 / FERM P-419 / JCM 4703 / NBRC 107858)</name>
    <dbReference type="NCBI Taxonomy" id="1081613"/>
    <lineage>
        <taxon>Bacteria</taxon>
        <taxon>Bacillati</taxon>
        <taxon>Actinomycetota</taxon>
        <taxon>Actinomycetes</taxon>
        <taxon>Kitasatosporales</taxon>
        <taxon>Streptomycetaceae</taxon>
        <taxon>Streptomyces</taxon>
    </lineage>
</organism>
<keyword evidence="2" id="KW-1185">Reference proteome</keyword>
<gene>
    <name evidence="1" type="ORF">SLNWT_0858</name>
</gene>
<sequence>MGLPDSRTVGIRSLARHGKLTPRLRACGSVRREAYGP</sequence>
<proteinExistence type="predicted"/>
<dbReference type="KEGG" id="sals:SLNWT_0858"/>
<reference evidence="1 2" key="1">
    <citation type="submission" date="2015-01" db="EMBL/GenBank/DDBJ databases">
        <title>Enhanced salinomycin production by adjusting the supply of polyketide extender units in Streptomyce albus DSM 41398.</title>
        <authorList>
            <person name="Lu C."/>
        </authorList>
    </citation>
    <scope>NUCLEOTIDE SEQUENCE [LARGE SCALE GENOMIC DNA]</scope>
    <source>
        <strain evidence="2">ATCC 21838 / DSM 41398 / FERM P-419 / JCM 4703 / NBRC 107858</strain>
    </source>
</reference>
<evidence type="ECO:0000313" key="1">
    <source>
        <dbReference type="EMBL" id="AJE81234.1"/>
    </source>
</evidence>